<dbReference type="Proteomes" id="UP001201163">
    <property type="component" value="Unassembled WGS sequence"/>
</dbReference>
<proteinExistence type="predicted"/>
<comment type="caution">
    <text evidence="1">The sequence shown here is derived from an EMBL/GenBank/DDBJ whole genome shotgun (WGS) entry which is preliminary data.</text>
</comment>
<reference evidence="1" key="1">
    <citation type="submission" date="2022-01" db="EMBL/GenBank/DDBJ databases">
        <title>Comparative genomics reveals a dynamic genome evolution in the ectomycorrhizal milk-cap (Lactarius) mushrooms.</title>
        <authorList>
            <consortium name="DOE Joint Genome Institute"/>
            <person name="Lebreton A."/>
            <person name="Tang N."/>
            <person name="Kuo A."/>
            <person name="LaButti K."/>
            <person name="Drula E."/>
            <person name="Barry K."/>
            <person name="Clum A."/>
            <person name="Lipzen A."/>
            <person name="Mousain D."/>
            <person name="Ng V."/>
            <person name="Wang R."/>
            <person name="Wang X."/>
            <person name="Dai Y."/>
            <person name="Henrissat B."/>
            <person name="Grigoriev I.V."/>
            <person name="Guerin-Laguette A."/>
            <person name="Yu F."/>
            <person name="Martin F.M."/>
        </authorList>
    </citation>
    <scope>NUCLEOTIDE SEQUENCE</scope>
    <source>
        <strain evidence="1">QP</strain>
    </source>
</reference>
<evidence type="ECO:0000313" key="1">
    <source>
        <dbReference type="EMBL" id="KAH8994579.1"/>
    </source>
</evidence>
<name>A0AAD4QCB4_9AGAM</name>
<dbReference type="EMBL" id="JAKELL010000014">
    <property type="protein sequence ID" value="KAH8994579.1"/>
    <property type="molecule type" value="Genomic_DNA"/>
</dbReference>
<protein>
    <submittedName>
        <fullName evidence="1">Uncharacterized protein</fullName>
    </submittedName>
</protein>
<dbReference type="AlphaFoldDB" id="A0AAD4QCB4"/>
<gene>
    <name evidence="1" type="ORF">EDB92DRAFT_1850042</name>
</gene>
<keyword evidence="2" id="KW-1185">Reference proteome</keyword>
<organism evidence="1 2">
    <name type="scientific">Lactarius akahatsu</name>
    <dbReference type="NCBI Taxonomy" id="416441"/>
    <lineage>
        <taxon>Eukaryota</taxon>
        <taxon>Fungi</taxon>
        <taxon>Dikarya</taxon>
        <taxon>Basidiomycota</taxon>
        <taxon>Agaricomycotina</taxon>
        <taxon>Agaricomycetes</taxon>
        <taxon>Russulales</taxon>
        <taxon>Russulaceae</taxon>
        <taxon>Lactarius</taxon>
    </lineage>
</organism>
<sequence>MPFCYTRTILAVFLPAVHQRAPLWALLPPLRYFAIRQCYCSLINAICYSLPPTRLARPALWPFATFMLFL</sequence>
<evidence type="ECO:0000313" key="2">
    <source>
        <dbReference type="Proteomes" id="UP001201163"/>
    </source>
</evidence>
<accession>A0AAD4QCB4</accession>